<keyword evidence="13" id="KW-1185">Reference proteome</keyword>
<evidence type="ECO:0000256" key="4">
    <source>
        <dbReference type="ARBA" id="ARBA00022448"/>
    </source>
</evidence>
<evidence type="ECO:0000256" key="7">
    <source>
        <dbReference type="ARBA" id="ARBA00023006"/>
    </source>
</evidence>
<dbReference type="PANTHER" id="PTHR13038">
    <property type="entry name" value="APG9 AUTOPHAGY 9"/>
    <property type="match status" value="1"/>
</dbReference>
<feature type="region of interest" description="Disordered" evidence="11">
    <location>
        <begin position="711"/>
        <end position="752"/>
    </location>
</feature>
<feature type="transmembrane region" description="Helical" evidence="10">
    <location>
        <begin position="293"/>
        <end position="317"/>
    </location>
</feature>
<proteinExistence type="inferred from homology"/>
<protein>
    <recommendedName>
        <fullName evidence="3 10">Autophagy-related protein 9</fullName>
    </recommendedName>
</protein>
<dbReference type="GO" id="GO:0000422">
    <property type="term" value="P:autophagy of mitochondrion"/>
    <property type="evidence" value="ECO:0007669"/>
    <property type="project" value="TreeGrafter"/>
</dbReference>
<dbReference type="GO" id="GO:0006869">
    <property type="term" value="P:lipid transport"/>
    <property type="evidence" value="ECO:0007669"/>
    <property type="project" value="UniProtKB-KW"/>
</dbReference>
<dbReference type="GO" id="GO:0005776">
    <property type="term" value="C:autophagosome"/>
    <property type="evidence" value="ECO:0007669"/>
    <property type="project" value="TreeGrafter"/>
</dbReference>
<keyword evidence="8 10" id="KW-0445">Lipid transport</keyword>
<feature type="transmembrane region" description="Helical" evidence="10">
    <location>
        <begin position="375"/>
        <end position="397"/>
    </location>
</feature>
<evidence type="ECO:0000313" key="12">
    <source>
        <dbReference type="EMBL" id="KAK7575552.1"/>
    </source>
</evidence>
<dbReference type="GO" id="GO:0061709">
    <property type="term" value="P:reticulophagy"/>
    <property type="evidence" value="ECO:0007669"/>
    <property type="project" value="TreeGrafter"/>
</dbReference>
<evidence type="ECO:0000256" key="10">
    <source>
        <dbReference type="RuleBase" id="RU364027"/>
    </source>
</evidence>
<evidence type="ECO:0000256" key="6">
    <source>
        <dbReference type="ARBA" id="ARBA00022989"/>
    </source>
</evidence>
<comment type="caution">
    <text evidence="10">Lacks conserved residue(s) required for the propagation of feature annotation.</text>
</comment>
<gene>
    <name evidence="12" type="ORF">V9T40_011838</name>
</gene>
<keyword evidence="7 10" id="KW-0072">Autophagy</keyword>
<keyword evidence="4 10" id="KW-0813">Transport</keyword>
<comment type="similarity">
    <text evidence="2 10">Belongs to the ATG9 family.</text>
</comment>
<dbReference type="GO" id="GO:0034497">
    <property type="term" value="P:protein localization to phagophore assembly site"/>
    <property type="evidence" value="ECO:0007669"/>
    <property type="project" value="TreeGrafter"/>
</dbReference>
<dbReference type="EMBL" id="JBBCAQ010000036">
    <property type="protein sequence ID" value="KAK7575552.1"/>
    <property type="molecule type" value="Genomic_DNA"/>
</dbReference>
<feature type="transmembrane region" description="Helical" evidence="10">
    <location>
        <begin position="69"/>
        <end position="90"/>
    </location>
</feature>
<dbReference type="Proteomes" id="UP001367676">
    <property type="component" value="Unassembled WGS sequence"/>
</dbReference>
<dbReference type="GO" id="GO:0034727">
    <property type="term" value="P:piecemeal microautophagy of the nucleus"/>
    <property type="evidence" value="ECO:0007669"/>
    <property type="project" value="TreeGrafter"/>
</dbReference>
<dbReference type="AlphaFoldDB" id="A0AAN9XYS7"/>
<dbReference type="PANTHER" id="PTHR13038:SF10">
    <property type="entry name" value="AUTOPHAGY-RELATED PROTEIN 9"/>
    <property type="match status" value="1"/>
</dbReference>
<feature type="transmembrane region" description="Helical" evidence="10">
    <location>
        <begin position="507"/>
        <end position="527"/>
    </location>
</feature>
<organism evidence="12 13">
    <name type="scientific">Parthenolecanium corni</name>
    <dbReference type="NCBI Taxonomy" id="536013"/>
    <lineage>
        <taxon>Eukaryota</taxon>
        <taxon>Metazoa</taxon>
        <taxon>Ecdysozoa</taxon>
        <taxon>Arthropoda</taxon>
        <taxon>Hexapoda</taxon>
        <taxon>Insecta</taxon>
        <taxon>Pterygota</taxon>
        <taxon>Neoptera</taxon>
        <taxon>Paraneoptera</taxon>
        <taxon>Hemiptera</taxon>
        <taxon>Sternorrhyncha</taxon>
        <taxon>Coccoidea</taxon>
        <taxon>Coccidae</taxon>
        <taxon>Parthenolecanium</taxon>
    </lineage>
</organism>
<evidence type="ECO:0000256" key="11">
    <source>
        <dbReference type="SAM" id="MobiDB-lite"/>
    </source>
</evidence>
<feature type="compositionally biased region" description="Low complexity" evidence="11">
    <location>
        <begin position="720"/>
        <end position="731"/>
    </location>
</feature>
<evidence type="ECO:0000256" key="1">
    <source>
        <dbReference type="ARBA" id="ARBA00004511"/>
    </source>
</evidence>
<feature type="transmembrane region" description="Helical" evidence="10">
    <location>
        <begin position="409"/>
        <end position="428"/>
    </location>
</feature>
<name>A0AAN9XYS7_9HEMI</name>
<comment type="function">
    <text evidence="10">Phospholipid scramblase involved in autophagy. Cycles between the preautophagosomal structure/phagophore assembly site (PAS) and the cytoplasmic vesicle pool and supplies membrane for the growing autophagosome. Lipid scramblase activity plays a key role in preautophagosomal structure/phagophore assembly by distributing the phospholipids that arrive through ATG2 from the cytoplasmic to the luminal leaflet of the bilayer, thereby driving autophagosomal membrane expansion.</text>
</comment>
<evidence type="ECO:0000256" key="8">
    <source>
        <dbReference type="ARBA" id="ARBA00023055"/>
    </source>
</evidence>
<evidence type="ECO:0000256" key="9">
    <source>
        <dbReference type="ARBA" id="ARBA00023136"/>
    </source>
</evidence>
<keyword evidence="5 10" id="KW-0812">Transmembrane</keyword>
<comment type="subcellular location">
    <subcellularLocation>
        <location evidence="1 10">Preautophagosomal structure membrane</location>
        <topology evidence="1 10">Multi-pass membrane protein</topology>
    </subcellularLocation>
</comment>
<evidence type="ECO:0000313" key="13">
    <source>
        <dbReference type="Proteomes" id="UP001367676"/>
    </source>
</evidence>
<dbReference type="Pfam" id="PF04109">
    <property type="entry name" value="ATG9"/>
    <property type="match status" value="1"/>
</dbReference>
<keyword evidence="9 10" id="KW-0472">Membrane</keyword>
<reference evidence="12 13" key="1">
    <citation type="submission" date="2024-03" db="EMBL/GenBank/DDBJ databases">
        <title>Adaptation during the transition from Ophiocordyceps entomopathogen to insect associate is accompanied by gene loss and intensified selection.</title>
        <authorList>
            <person name="Ward C.M."/>
            <person name="Onetto C.A."/>
            <person name="Borneman A.R."/>
        </authorList>
    </citation>
    <scope>NUCLEOTIDE SEQUENCE [LARGE SCALE GENOMIC DNA]</scope>
    <source>
        <strain evidence="12">AWRI1</strain>
        <tissue evidence="12">Single Adult Female</tissue>
    </source>
</reference>
<sequence length="752" mass="86384">MTNNMEASYRNLVGDPDDSDDHPPENVKIHVPPASAVTRWSHIEDLDLFFSQLYVYHQKQGFRCIFTRGMLALEEVVFMVIFCLFMLNFVDYDILFRNKLPPNHPKNATLDPLYKITIPDSLCSWSLCSSKITGLTWLCVGIVLVYWLFRLIKLVYNLYHFWDIKGFYNIALGIPDDELKNITWNEVQKKICEVQIVHQMCIRKNNLTELDIYHRILRSKNYMVAMINKSILPTHYNIPFVGNVAYFSQGLKFNIELLLFSGTWGLFDNWHLKEDYKKFAKRHELAAKLQSNIAWFAFGNLILGVFVFVWQLVYFFFNNAELLKREPSVLALRQWSLFGRLYLRHFNELDHELDARLRRAYRSASKYMNTFSSPIMVIIAQNLIFQGGAVFIVLVGLTIYDEDVLNVEHVFAIITILGAALAIIRKIIPDENCCWQPENLMTEVLAEVHYLPDAWRGHAHTTFVRDQFSQLFQYKFVYLLYELISPIVVPFILYFKIRPRSLEIIDFYRNFTVAIVGVGDVCSFSLMDMRKHGNAMWQVPGHVKCSENNKQTQAEDGKTELSLIHFAAMNPTWHPPQEAEQFIHEINEKISNPEELSRDVDRDRHSEALESVCLGLSMIASQHAQLQPVASSSKVGFPPAGRPEGLGTTSSYFFNPVFGNSESIYCHSSDADKQPTPDVSAVDMNLKTLYLHSIHHKKLCSDSNVLEQKPSSSKQLSINAYPAAAPSSSKSVTSTNRLSEETPLLKNSPRPT</sequence>
<evidence type="ECO:0000256" key="3">
    <source>
        <dbReference type="ARBA" id="ARBA00018074"/>
    </source>
</evidence>
<dbReference type="InterPro" id="IPR007241">
    <property type="entry name" value="Autophagy-rel_prot_9"/>
</dbReference>
<accession>A0AAN9XYS7</accession>
<comment type="caution">
    <text evidence="12">The sequence shown here is derived from an EMBL/GenBank/DDBJ whole genome shotgun (WGS) entry which is preliminary data.</text>
</comment>
<feature type="transmembrane region" description="Helical" evidence="10">
    <location>
        <begin position="476"/>
        <end position="495"/>
    </location>
</feature>
<dbReference type="GO" id="GO:0034045">
    <property type="term" value="C:phagophore assembly site membrane"/>
    <property type="evidence" value="ECO:0007669"/>
    <property type="project" value="UniProtKB-SubCell"/>
</dbReference>
<keyword evidence="6 10" id="KW-1133">Transmembrane helix</keyword>
<evidence type="ECO:0000256" key="5">
    <source>
        <dbReference type="ARBA" id="ARBA00022692"/>
    </source>
</evidence>
<feature type="transmembrane region" description="Helical" evidence="10">
    <location>
        <begin position="132"/>
        <end position="149"/>
    </location>
</feature>
<evidence type="ECO:0000256" key="2">
    <source>
        <dbReference type="ARBA" id="ARBA00006185"/>
    </source>
</evidence>